<dbReference type="Proteomes" id="UP000027192">
    <property type="component" value="Unassembled WGS sequence"/>
</dbReference>
<comment type="caution">
    <text evidence="1">The sequence shown here is derived from an EMBL/GenBank/DDBJ whole genome shotgun (WGS) entry which is preliminary data.</text>
</comment>
<proteinExistence type="predicted"/>
<evidence type="ECO:0008006" key="3">
    <source>
        <dbReference type="Google" id="ProtNLM"/>
    </source>
</evidence>
<dbReference type="EMBL" id="JMIB01000005">
    <property type="protein sequence ID" value="KDM92873.1"/>
    <property type="molecule type" value="Genomic_DNA"/>
</dbReference>
<protein>
    <recommendedName>
        <fullName evidence="3">DNA-binding protein</fullName>
    </recommendedName>
</protein>
<gene>
    <name evidence="1" type="ORF">EA58_03720</name>
</gene>
<reference evidence="1 2" key="1">
    <citation type="submission" date="2014-04" db="EMBL/GenBank/DDBJ databases">
        <title>Draft genome sequence of Photobacterium halotolerans S2753: a solonamide, ngercheumicin and holomycin producer.</title>
        <authorList>
            <person name="Machado H.R."/>
            <person name="Gram L."/>
        </authorList>
    </citation>
    <scope>NUCLEOTIDE SEQUENCE [LARGE SCALE GENOMIC DNA]</scope>
    <source>
        <strain evidence="1 2">S2753</strain>
    </source>
</reference>
<dbReference type="OrthoDB" id="5879074at2"/>
<evidence type="ECO:0000313" key="1">
    <source>
        <dbReference type="EMBL" id="KDM92873.1"/>
    </source>
</evidence>
<organism evidence="1 2">
    <name type="scientific">Photobacterium galatheae</name>
    <dbReference type="NCBI Taxonomy" id="1654360"/>
    <lineage>
        <taxon>Bacteria</taxon>
        <taxon>Pseudomonadati</taxon>
        <taxon>Pseudomonadota</taxon>
        <taxon>Gammaproteobacteria</taxon>
        <taxon>Vibrionales</taxon>
        <taxon>Vibrionaceae</taxon>
        <taxon>Photobacterium</taxon>
    </lineage>
</organism>
<name>A0A066RZQ7_9GAMM</name>
<keyword evidence="2" id="KW-1185">Reference proteome</keyword>
<accession>A0A066RZQ7</accession>
<dbReference type="RefSeq" id="WP_036748966.1">
    <property type="nucleotide sequence ID" value="NZ_JAGSGC010000002.1"/>
</dbReference>
<sequence length="67" mass="7635">MASEKDLRRLMASRRKLWSPVELCEELGVHVCVLARMLDKARKAGANIQMTNNEQTGHSNKLWLAEV</sequence>
<dbReference type="STRING" id="1654360.EA58_03720"/>
<evidence type="ECO:0000313" key="2">
    <source>
        <dbReference type="Proteomes" id="UP000027192"/>
    </source>
</evidence>
<dbReference type="AlphaFoldDB" id="A0A066RZQ7"/>